<evidence type="ECO:0000256" key="1">
    <source>
        <dbReference type="SAM" id="MobiDB-lite"/>
    </source>
</evidence>
<evidence type="ECO:0000313" key="4">
    <source>
        <dbReference type="Proteomes" id="UP000547528"/>
    </source>
</evidence>
<proteinExistence type="predicted"/>
<dbReference type="Proteomes" id="UP000547528">
    <property type="component" value="Unassembled WGS sequence"/>
</dbReference>
<dbReference type="AlphaFoldDB" id="A0A7W5U2Z2"/>
<feature type="compositionally biased region" description="Polar residues" evidence="1">
    <location>
        <begin position="65"/>
        <end position="85"/>
    </location>
</feature>
<comment type="caution">
    <text evidence="3">The sequence shown here is derived from an EMBL/GenBank/DDBJ whole genome shotgun (WGS) entry which is preliminary data.</text>
</comment>
<sequence length="285" mass="30520">MDIRPARDAARRHHLPGGRRRVVSRTAAAAALLLVAVTGCTDDSQPTPEETPAPPLDQPTEETAESQNAESESQPAQDETTQNQPDDQAAETAETGETAETDDTTEAPEPNGGSQGGGSQDEDSEVLDASEFSSESQQSPGFPDMLTEFPEDGDELLLTEVRAGQHEGYDRIVFEHAGDGAPGWYAEYVDEAVEPGSGFPLELDGEAILYVSAVGLVPGNAGSEQGQLELSTLSEPKGTVFQDVATTFVHHGTASYYVGLDEERDFRVSVWEHEDGPRLIIDVLH</sequence>
<feature type="compositionally biased region" description="Polar residues" evidence="1">
    <location>
        <begin position="131"/>
        <end position="140"/>
    </location>
</feature>
<feature type="compositionally biased region" description="Low complexity" evidence="1">
    <location>
        <begin position="86"/>
        <end position="96"/>
    </location>
</feature>
<organism evidence="3 4">
    <name type="scientific">Garicola koreensis</name>
    <dbReference type="NCBI Taxonomy" id="1262554"/>
    <lineage>
        <taxon>Bacteria</taxon>
        <taxon>Bacillati</taxon>
        <taxon>Actinomycetota</taxon>
        <taxon>Actinomycetes</taxon>
        <taxon>Micrococcales</taxon>
        <taxon>Micrococcaceae</taxon>
        <taxon>Garicola</taxon>
    </lineage>
</organism>
<feature type="region of interest" description="Disordered" evidence="1">
    <location>
        <begin position="1"/>
        <end position="23"/>
    </location>
</feature>
<feature type="region of interest" description="Disordered" evidence="1">
    <location>
        <begin position="40"/>
        <end position="149"/>
    </location>
</feature>
<keyword evidence="4" id="KW-1185">Reference proteome</keyword>
<evidence type="ECO:0000259" key="2">
    <source>
        <dbReference type="Pfam" id="PF24837"/>
    </source>
</evidence>
<accession>A0A7W5U2Z2</accession>
<feature type="domain" description="AMIN-like" evidence="2">
    <location>
        <begin position="157"/>
        <end position="285"/>
    </location>
</feature>
<gene>
    <name evidence="3" type="ORF">FHX47_001820</name>
</gene>
<feature type="compositionally biased region" description="Acidic residues" evidence="1">
    <location>
        <begin position="97"/>
        <end position="106"/>
    </location>
</feature>
<dbReference type="Pfam" id="PF24837">
    <property type="entry name" value="AMIN-like"/>
    <property type="match status" value="1"/>
</dbReference>
<dbReference type="InterPro" id="IPR056303">
    <property type="entry name" value="AMIN-like"/>
</dbReference>
<dbReference type="RefSeq" id="WP_183358603.1">
    <property type="nucleotide sequence ID" value="NZ_BAABKR010000016.1"/>
</dbReference>
<reference evidence="3 4" key="1">
    <citation type="submission" date="2020-08" db="EMBL/GenBank/DDBJ databases">
        <title>Sequencing the genomes of 1000 actinobacteria strains.</title>
        <authorList>
            <person name="Klenk H.-P."/>
        </authorList>
    </citation>
    <scope>NUCLEOTIDE SEQUENCE [LARGE SCALE GENOMIC DNA]</scope>
    <source>
        <strain evidence="3 4">DSM 28238</strain>
    </source>
</reference>
<feature type="compositionally biased region" description="Basic residues" evidence="1">
    <location>
        <begin position="10"/>
        <end position="23"/>
    </location>
</feature>
<protein>
    <recommendedName>
        <fullName evidence="2">AMIN-like domain-containing protein</fullName>
    </recommendedName>
</protein>
<name>A0A7W5U2Z2_9MICC</name>
<evidence type="ECO:0000313" key="3">
    <source>
        <dbReference type="EMBL" id="MBB3668191.1"/>
    </source>
</evidence>
<dbReference type="EMBL" id="JACIBT010000009">
    <property type="protein sequence ID" value="MBB3668191.1"/>
    <property type="molecule type" value="Genomic_DNA"/>
</dbReference>